<keyword evidence="4 7" id="KW-0238">DNA-binding</keyword>
<protein>
    <submittedName>
        <fullName evidence="10">Putative response regulator protein GraR</fullName>
    </submittedName>
</protein>
<evidence type="ECO:0000256" key="1">
    <source>
        <dbReference type="ARBA" id="ARBA00022553"/>
    </source>
</evidence>
<dbReference type="RefSeq" id="WP_060913370.1">
    <property type="nucleotide sequence ID" value="NZ_KQ959917.1"/>
</dbReference>
<dbReference type="Pfam" id="PF00486">
    <property type="entry name" value="Trans_reg_C"/>
    <property type="match status" value="1"/>
</dbReference>
<evidence type="ECO:0000256" key="6">
    <source>
        <dbReference type="PROSITE-ProRule" id="PRU00169"/>
    </source>
</evidence>
<dbReference type="Pfam" id="PF00072">
    <property type="entry name" value="Response_reg"/>
    <property type="match status" value="1"/>
</dbReference>
<evidence type="ECO:0000259" key="9">
    <source>
        <dbReference type="PROSITE" id="PS51755"/>
    </source>
</evidence>
<evidence type="ECO:0000256" key="3">
    <source>
        <dbReference type="ARBA" id="ARBA00023015"/>
    </source>
</evidence>
<dbReference type="PANTHER" id="PTHR48111">
    <property type="entry name" value="REGULATOR OF RPOS"/>
    <property type="match status" value="1"/>
</dbReference>
<evidence type="ECO:0000259" key="8">
    <source>
        <dbReference type="PROSITE" id="PS50110"/>
    </source>
</evidence>
<keyword evidence="1 6" id="KW-0597">Phosphoprotein</keyword>
<dbReference type="STRING" id="1379.HMPREF3186_00033"/>
<dbReference type="AlphaFoldDB" id="A0A134A9F2"/>
<dbReference type="CDD" id="cd00383">
    <property type="entry name" value="trans_reg_C"/>
    <property type="match status" value="1"/>
</dbReference>
<feature type="domain" description="OmpR/PhoB-type" evidence="9">
    <location>
        <begin position="126"/>
        <end position="222"/>
    </location>
</feature>
<dbReference type="Gene3D" id="3.40.50.2300">
    <property type="match status" value="1"/>
</dbReference>
<dbReference type="PROSITE" id="PS51755">
    <property type="entry name" value="OMPR_PHOB"/>
    <property type="match status" value="1"/>
</dbReference>
<dbReference type="InterPro" id="IPR001789">
    <property type="entry name" value="Sig_transdc_resp-reg_receiver"/>
</dbReference>
<dbReference type="InterPro" id="IPR016032">
    <property type="entry name" value="Sig_transdc_resp-reg_C-effctor"/>
</dbReference>
<dbReference type="GO" id="GO:0032993">
    <property type="term" value="C:protein-DNA complex"/>
    <property type="evidence" value="ECO:0007669"/>
    <property type="project" value="TreeGrafter"/>
</dbReference>
<reference evidence="11" key="1">
    <citation type="submission" date="2016-01" db="EMBL/GenBank/DDBJ databases">
        <authorList>
            <person name="Mitreva M."/>
            <person name="Pepin K.H."/>
            <person name="Mihindukulasuriya K.A."/>
            <person name="Fulton R."/>
            <person name="Fronick C."/>
            <person name="O'Laughlin M."/>
            <person name="Miner T."/>
            <person name="Herter B."/>
            <person name="Rosa B.A."/>
            <person name="Cordes M."/>
            <person name="Tomlinson C."/>
            <person name="Wollam A."/>
            <person name="Palsikar V.B."/>
            <person name="Mardis E.R."/>
            <person name="Wilson R.K."/>
        </authorList>
    </citation>
    <scope>NUCLEOTIDE SEQUENCE [LARGE SCALE GENOMIC DNA]</scope>
    <source>
        <strain evidence="11">DNF01167</strain>
    </source>
</reference>
<dbReference type="PANTHER" id="PTHR48111:SF43">
    <property type="entry name" value="STAGE 0 SPORULATION PROTEIN A HOMOLOG"/>
    <property type="match status" value="1"/>
</dbReference>
<dbReference type="GO" id="GO:0000976">
    <property type="term" value="F:transcription cis-regulatory region binding"/>
    <property type="evidence" value="ECO:0007669"/>
    <property type="project" value="TreeGrafter"/>
</dbReference>
<evidence type="ECO:0000313" key="10">
    <source>
        <dbReference type="EMBL" id="KXB64327.1"/>
    </source>
</evidence>
<gene>
    <name evidence="10" type="ORF">HMPREF3186_00033</name>
</gene>
<dbReference type="EMBL" id="LSDC01000005">
    <property type="protein sequence ID" value="KXB64327.1"/>
    <property type="molecule type" value="Genomic_DNA"/>
</dbReference>
<dbReference type="PATRIC" id="fig|1379.3.peg.33"/>
<evidence type="ECO:0000256" key="2">
    <source>
        <dbReference type="ARBA" id="ARBA00023012"/>
    </source>
</evidence>
<dbReference type="InterPro" id="IPR001867">
    <property type="entry name" value="OmpR/PhoB-type_DNA-bd"/>
</dbReference>
<comment type="caution">
    <text evidence="10">The sequence shown here is derived from an EMBL/GenBank/DDBJ whole genome shotgun (WGS) entry which is preliminary data.</text>
</comment>
<dbReference type="SUPFAM" id="SSF52172">
    <property type="entry name" value="CheY-like"/>
    <property type="match status" value="1"/>
</dbReference>
<dbReference type="InterPro" id="IPR011006">
    <property type="entry name" value="CheY-like_superfamily"/>
</dbReference>
<dbReference type="GO" id="GO:0006355">
    <property type="term" value="P:regulation of DNA-templated transcription"/>
    <property type="evidence" value="ECO:0007669"/>
    <property type="project" value="InterPro"/>
</dbReference>
<evidence type="ECO:0000313" key="11">
    <source>
        <dbReference type="Proteomes" id="UP000070355"/>
    </source>
</evidence>
<dbReference type="OrthoDB" id="9790442at2"/>
<evidence type="ECO:0000256" key="4">
    <source>
        <dbReference type="ARBA" id="ARBA00023125"/>
    </source>
</evidence>
<dbReference type="GO" id="GO:0000156">
    <property type="term" value="F:phosphorelay response regulator activity"/>
    <property type="evidence" value="ECO:0007669"/>
    <property type="project" value="TreeGrafter"/>
</dbReference>
<dbReference type="GO" id="GO:0005829">
    <property type="term" value="C:cytosol"/>
    <property type="evidence" value="ECO:0007669"/>
    <property type="project" value="TreeGrafter"/>
</dbReference>
<evidence type="ECO:0000256" key="7">
    <source>
        <dbReference type="PROSITE-ProRule" id="PRU01091"/>
    </source>
</evidence>
<dbReference type="InterPro" id="IPR039420">
    <property type="entry name" value="WalR-like"/>
</dbReference>
<accession>A0A134A9F2</accession>
<keyword evidence="5" id="KW-0804">Transcription</keyword>
<dbReference type="SMART" id="SM00862">
    <property type="entry name" value="Trans_reg_C"/>
    <property type="match status" value="1"/>
</dbReference>
<dbReference type="Gene3D" id="1.10.10.10">
    <property type="entry name" value="Winged helix-like DNA-binding domain superfamily/Winged helix DNA-binding domain"/>
    <property type="match status" value="1"/>
</dbReference>
<name>A0A134A9F2_9BACL</name>
<dbReference type="SMART" id="SM00448">
    <property type="entry name" value="REC"/>
    <property type="match status" value="1"/>
</dbReference>
<evidence type="ECO:0000256" key="5">
    <source>
        <dbReference type="ARBA" id="ARBA00023163"/>
    </source>
</evidence>
<feature type="modified residue" description="4-aspartylphosphate" evidence="6">
    <location>
        <position position="52"/>
    </location>
</feature>
<dbReference type="InterPro" id="IPR036388">
    <property type="entry name" value="WH-like_DNA-bd_sf"/>
</dbReference>
<dbReference type="PROSITE" id="PS50110">
    <property type="entry name" value="RESPONSE_REGULATORY"/>
    <property type="match status" value="1"/>
</dbReference>
<feature type="DNA-binding region" description="OmpR/PhoB-type" evidence="7">
    <location>
        <begin position="126"/>
        <end position="222"/>
    </location>
</feature>
<dbReference type="SUPFAM" id="SSF46894">
    <property type="entry name" value="C-terminal effector domain of the bipartite response regulators"/>
    <property type="match status" value="1"/>
</dbReference>
<organism evidence="10 11">
    <name type="scientific">Gemella haemolysans</name>
    <dbReference type="NCBI Taxonomy" id="1379"/>
    <lineage>
        <taxon>Bacteria</taxon>
        <taxon>Bacillati</taxon>
        <taxon>Bacillota</taxon>
        <taxon>Bacilli</taxon>
        <taxon>Bacillales</taxon>
        <taxon>Gemellaceae</taxon>
        <taxon>Gemella</taxon>
    </lineage>
</organism>
<dbReference type="Proteomes" id="UP000070355">
    <property type="component" value="Unassembled WGS sequence"/>
</dbReference>
<feature type="domain" description="Response regulatory" evidence="8">
    <location>
        <begin position="3"/>
        <end position="116"/>
    </location>
</feature>
<sequence>MYKVMIVEDDEIISNSIAGYLQKWQYATHEVIDFQNVVKEFVEQSPDLVLMDINLPYFDGYYFCEEIRKLSKVPIIFISSANDDMNIVMAMNIGADDFIEKSFKLVVLKAKIEALLRRVYNFSGSSNLVVYKDVIFDMSRDEVKYQDNQVELTKNEGKILTVLLENREKIVTREEIITALWQSDNFIDENTLSVNINRLRSKLKSIGIDEFITTKKGKGYIV</sequence>
<keyword evidence="2" id="KW-0902">Two-component regulatory system</keyword>
<keyword evidence="3" id="KW-0805">Transcription regulation</keyword>
<proteinExistence type="predicted"/>